<evidence type="ECO:0008006" key="4">
    <source>
        <dbReference type="Google" id="ProtNLM"/>
    </source>
</evidence>
<dbReference type="PROSITE" id="PS51257">
    <property type="entry name" value="PROKAR_LIPOPROTEIN"/>
    <property type="match status" value="1"/>
</dbReference>
<protein>
    <recommendedName>
        <fullName evidence="4">Lipoprotein SmpA/OmlA domain-containing protein</fullName>
    </recommendedName>
</protein>
<organism evidence="2 3">
    <name type="scientific">Paenalcaligenes hominis</name>
    <dbReference type="NCBI Taxonomy" id="643674"/>
    <lineage>
        <taxon>Bacteria</taxon>
        <taxon>Pseudomonadati</taxon>
        <taxon>Pseudomonadota</taxon>
        <taxon>Betaproteobacteria</taxon>
        <taxon>Burkholderiales</taxon>
        <taxon>Alcaligenaceae</taxon>
        <taxon>Paenalcaligenes</taxon>
    </lineage>
</organism>
<reference evidence="2" key="1">
    <citation type="journal article" date="2021" name="PeerJ">
        <title>Extensive microbial diversity within the chicken gut microbiome revealed by metagenomics and culture.</title>
        <authorList>
            <person name="Gilroy R."/>
            <person name="Ravi A."/>
            <person name="Getino M."/>
            <person name="Pursley I."/>
            <person name="Horton D.L."/>
            <person name="Alikhan N.F."/>
            <person name="Baker D."/>
            <person name="Gharbi K."/>
            <person name="Hall N."/>
            <person name="Watson M."/>
            <person name="Adriaenssens E.M."/>
            <person name="Foster-Nyarko E."/>
            <person name="Jarju S."/>
            <person name="Secka A."/>
            <person name="Antonio M."/>
            <person name="Oren A."/>
            <person name="Chaudhuri R.R."/>
            <person name="La Ragione R."/>
            <person name="Hildebrand F."/>
            <person name="Pallen M.J."/>
        </authorList>
    </citation>
    <scope>NUCLEOTIDE SEQUENCE</scope>
    <source>
        <strain evidence="2">CHK175-13533</strain>
    </source>
</reference>
<reference evidence="2" key="2">
    <citation type="submission" date="2021-09" db="EMBL/GenBank/DDBJ databases">
        <authorList>
            <person name="Gilroy R."/>
        </authorList>
    </citation>
    <scope>NUCLEOTIDE SEQUENCE</scope>
    <source>
        <strain evidence="2">CHK175-13533</strain>
    </source>
</reference>
<accession>A0A9D3ABK6</accession>
<name>A0A9D3ABK6_9BURK</name>
<sequence>MVSLMRGGLLALITLLSACTSTGNSFDLNAIQALQVGQTTKQQAVTLLQAEPVNYYHQSNGAYLALWRFTKTVLTDAVYIERELLLEFDSHHTLVAIKKQPSVYHPEPTPVEPRLGR</sequence>
<proteinExistence type="predicted"/>
<evidence type="ECO:0000313" key="2">
    <source>
        <dbReference type="EMBL" id="HJH24304.1"/>
    </source>
</evidence>
<keyword evidence="1" id="KW-0732">Signal</keyword>
<gene>
    <name evidence="2" type="ORF">K8U84_07105</name>
</gene>
<dbReference type="RefSeq" id="WP_276830994.1">
    <property type="nucleotide sequence ID" value="NZ_DYTQ01000082.1"/>
</dbReference>
<evidence type="ECO:0000313" key="3">
    <source>
        <dbReference type="Proteomes" id="UP000700248"/>
    </source>
</evidence>
<feature type="signal peptide" evidence="1">
    <location>
        <begin position="1"/>
        <end position="18"/>
    </location>
</feature>
<dbReference type="Proteomes" id="UP000700248">
    <property type="component" value="Unassembled WGS sequence"/>
</dbReference>
<comment type="caution">
    <text evidence="2">The sequence shown here is derived from an EMBL/GenBank/DDBJ whole genome shotgun (WGS) entry which is preliminary data.</text>
</comment>
<feature type="chain" id="PRO_5038505647" description="Lipoprotein SmpA/OmlA domain-containing protein" evidence="1">
    <location>
        <begin position="19"/>
        <end position="117"/>
    </location>
</feature>
<evidence type="ECO:0000256" key="1">
    <source>
        <dbReference type="SAM" id="SignalP"/>
    </source>
</evidence>
<dbReference type="EMBL" id="DYTQ01000082">
    <property type="protein sequence ID" value="HJH24304.1"/>
    <property type="molecule type" value="Genomic_DNA"/>
</dbReference>
<dbReference type="AlphaFoldDB" id="A0A9D3ABK6"/>